<dbReference type="PANTHER" id="PTHR42966:SF3">
    <property type="entry name" value="BLR5971 PROTEIN"/>
    <property type="match status" value="1"/>
</dbReference>
<accession>A0A0G1Y8K3</accession>
<dbReference type="InterPro" id="IPR013132">
    <property type="entry name" value="PseI/NeuA/B-like_N"/>
</dbReference>
<gene>
    <name evidence="2" type="ORF">UY48_C0023G0005</name>
</gene>
<comment type="caution">
    <text evidence="2">The sequence shown here is derived from an EMBL/GenBank/DDBJ whole genome shotgun (WGS) entry which is preliminary data.</text>
</comment>
<dbReference type="EMBL" id="LCQD01000023">
    <property type="protein sequence ID" value="KKW11197.1"/>
    <property type="molecule type" value="Genomic_DNA"/>
</dbReference>
<protein>
    <submittedName>
        <fullName evidence="2">N-acetylneuraminate synthase</fullName>
    </submittedName>
</protein>
<dbReference type="GO" id="GO:0047444">
    <property type="term" value="F:N-acylneuraminate-9-phosphate synthase activity"/>
    <property type="evidence" value="ECO:0007669"/>
    <property type="project" value="TreeGrafter"/>
</dbReference>
<dbReference type="Gene3D" id="3.20.20.70">
    <property type="entry name" value="Aldolase class I"/>
    <property type="match status" value="1"/>
</dbReference>
<dbReference type="Pfam" id="PF03102">
    <property type="entry name" value="NeuB"/>
    <property type="match status" value="1"/>
</dbReference>
<organism evidence="2 3">
    <name type="scientific">Candidatus Gottesmanbacteria bacterium GW2011_GWB1_49_7</name>
    <dbReference type="NCBI Taxonomy" id="1618448"/>
    <lineage>
        <taxon>Bacteria</taxon>
        <taxon>Candidatus Gottesmaniibacteriota</taxon>
    </lineage>
</organism>
<dbReference type="PATRIC" id="fig|1618448.3.peg.811"/>
<dbReference type="AlphaFoldDB" id="A0A0G1Y8K3"/>
<sequence length="290" mass="32515">MNINGTKIGGNNPCYIICEVGINANSSVDIAKQLIDVAKSAGCQAVKFQKRTIELQYTPEELAQPRISPFGTTNGDLKRALEFDYDDYREIDRYCKEIGITWLASAWDIPSVDFLEQFDVPAYKIPSARNNDIELLEYIKKTGKPVIISTGMATEKEIENAIMCIQLDYCNNIALLVCTASYPAKIEDLHLNRIKTLKEWFPYIPIGYSGHETGLWGTLCAVVLGAKIFERHITLSRTMFGSDQAASLEPLALQKLVREIRDFEIAAGSYELGMLPCEVEVAKKLKRKFA</sequence>
<dbReference type="PANTHER" id="PTHR42966">
    <property type="entry name" value="N-ACETYLNEURAMINATE SYNTHASE"/>
    <property type="match status" value="1"/>
</dbReference>
<dbReference type="InterPro" id="IPR051690">
    <property type="entry name" value="PseI-like"/>
</dbReference>
<evidence type="ECO:0000313" key="2">
    <source>
        <dbReference type="EMBL" id="KKW11197.1"/>
    </source>
</evidence>
<evidence type="ECO:0000259" key="1">
    <source>
        <dbReference type="Pfam" id="PF03102"/>
    </source>
</evidence>
<name>A0A0G1Y8K3_9BACT</name>
<dbReference type="InterPro" id="IPR013785">
    <property type="entry name" value="Aldolase_TIM"/>
</dbReference>
<evidence type="ECO:0000313" key="3">
    <source>
        <dbReference type="Proteomes" id="UP000034588"/>
    </source>
</evidence>
<proteinExistence type="predicted"/>
<dbReference type="GO" id="GO:0016051">
    <property type="term" value="P:carbohydrate biosynthetic process"/>
    <property type="evidence" value="ECO:0007669"/>
    <property type="project" value="InterPro"/>
</dbReference>
<dbReference type="SUPFAM" id="SSF51569">
    <property type="entry name" value="Aldolase"/>
    <property type="match status" value="1"/>
</dbReference>
<reference evidence="2 3" key="1">
    <citation type="journal article" date="2015" name="Nature">
        <title>rRNA introns, odd ribosomes, and small enigmatic genomes across a large radiation of phyla.</title>
        <authorList>
            <person name="Brown C.T."/>
            <person name="Hug L.A."/>
            <person name="Thomas B.C."/>
            <person name="Sharon I."/>
            <person name="Castelle C.J."/>
            <person name="Singh A."/>
            <person name="Wilkins M.J."/>
            <person name="Williams K.H."/>
            <person name="Banfield J.F."/>
        </authorList>
    </citation>
    <scope>NUCLEOTIDE SEQUENCE [LARGE SCALE GENOMIC DNA]</scope>
</reference>
<feature type="domain" description="PseI/NeuA/B-like" evidence="1">
    <location>
        <begin position="34"/>
        <end position="269"/>
    </location>
</feature>
<dbReference type="Proteomes" id="UP000034588">
    <property type="component" value="Unassembled WGS sequence"/>
</dbReference>